<dbReference type="InterPro" id="IPR022791">
    <property type="entry name" value="L-PG_synthase/AglD"/>
</dbReference>
<keyword evidence="5 6" id="KW-0472">Membrane</keyword>
<evidence type="ECO:0000256" key="2">
    <source>
        <dbReference type="ARBA" id="ARBA00022475"/>
    </source>
</evidence>
<dbReference type="PANTHER" id="PTHR37693">
    <property type="entry name" value="PHOSPHATIDYLGLYCEROL LYSYLTRANSFERASE"/>
    <property type="match status" value="1"/>
</dbReference>
<dbReference type="PANTHER" id="PTHR37693:SF1">
    <property type="entry name" value="INTEGRAL MEMBRANE PROTEIN"/>
    <property type="match status" value="1"/>
</dbReference>
<protein>
    <submittedName>
        <fullName evidence="7">Flippase-like domain-containing protein</fullName>
    </submittedName>
</protein>
<comment type="caution">
    <text evidence="7">The sequence shown here is derived from an EMBL/GenBank/DDBJ whole genome shotgun (WGS) entry which is preliminary data.</text>
</comment>
<sequence>MNNLNRTLKSGLKFSIVISAIIFVIILFFTTDSRTWNALLTLKWNYVLYILLLNFLSWIFAAIRYKILIKGLEGVNIKLIEALQIHLAYYFASSITPTSAGGEPLEIYLLSKKNIKVGQATALSLFRYVINSLTFAISSPIVIYFYSYLFPQQIIKRLVQYSALLFFLIVLGFIFALYKPRPIIRFIAYILLKLRKLPFLSKIHPYKILRVVNNTVKDFHSTLWLFIKDKKLTMFGFFFFNLLSWFTYFLIAPVLMMSFHLKVNIISVVLVQIPIFFLMFYVPTPGGSGVIEILLSLAFAPFVPKYILGIYIILWRTFTHYVTLLAGAFDFIYVLGIKN</sequence>
<dbReference type="AlphaFoldDB" id="A0A7C3MIR1"/>
<feature type="transmembrane region" description="Helical" evidence="6">
    <location>
        <begin position="12"/>
        <end position="31"/>
    </location>
</feature>
<evidence type="ECO:0000256" key="4">
    <source>
        <dbReference type="ARBA" id="ARBA00022989"/>
    </source>
</evidence>
<evidence type="ECO:0000256" key="3">
    <source>
        <dbReference type="ARBA" id="ARBA00022692"/>
    </source>
</evidence>
<name>A0A7C3MIR1_DICTH</name>
<dbReference type="EMBL" id="DTIN01000034">
    <property type="protein sequence ID" value="HFX14128.1"/>
    <property type="molecule type" value="Genomic_DNA"/>
</dbReference>
<feature type="transmembrane region" description="Helical" evidence="6">
    <location>
        <begin position="320"/>
        <end position="337"/>
    </location>
</feature>
<feature type="transmembrane region" description="Helical" evidence="6">
    <location>
        <begin position="232"/>
        <end position="251"/>
    </location>
</feature>
<evidence type="ECO:0000256" key="5">
    <source>
        <dbReference type="ARBA" id="ARBA00023136"/>
    </source>
</evidence>
<dbReference type="GO" id="GO:0005886">
    <property type="term" value="C:plasma membrane"/>
    <property type="evidence" value="ECO:0007669"/>
    <property type="project" value="UniProtKB-SubCell"/>
</dbReference>
<reference evidence="7" key="1">
    <citation type="journal article" date="2020" name="mSystems">
        <title>Genome- and Community-Level Interaction Insights into Carbon Utilization and Element Cycling Functions of Hydrothermarchaeota in Hydrothermal Sediment.</title>
        <authorList>
            <person name="Zhou Z."/>
            <person name="Liu Y."/>
            <person name="Xu W."/>
            <person name="Pan J."/>
            <person name="Luo Z.H."/>
            <person name="Li M."/>
        </authorList>
    </citation>
    <scope>NUCLEOTIDE SEQUENCE [LARGE SCALE GENOMIC DNA]</scope>
    <source>
        <strain evidence="7">SpSt-81</strain>
    </source>
</reference>
<evidence type="ECO:0000256" key="1">
    <source>
        <dbReference type="ARBA" id="ARBA00004651"/>
    </source>
</evidence>
<proteinExistence type="predicted"/>
<keyword evidence="3 6" id="KW-0812">Transmembrane</keyword>
<evidence type="ECO:0000256" key="6">
    <source>
        <dbReference type="SAM" id="Phobius"/>
    </source>
</evidence>
<dbReference type="NCBIfam" id="TIGR00374">
    <property type="entry name" value="flippase-like domain"/>
    <property type="match status" value="1"/>
</dbReference>
<organism evidence="7">
    <name type="scientific">Dictyoglomus thermophilum</name>
    <dbReference type="NCBI Taxonomy" id="14"/>
    <lineage>
        <taxon>Bacteria</taxon>
        <taxon>Pseudomonadati</taxon>
        <taxon>Dictyoglomota</taxon>
        <taxon>Dictyoglomia</taxon>
        <taxon>Dictyoglomales</taxon>
        <taxon>Dictyoglomaceae</taxon>
        <taxon>Dictyoglomus</taxon>
    </lineage>
</organism>
<dbReference type="Pfam" id="PF03706">
    <property type="entry name" value="LPG_synthase_TM"/>
    <property type="match status" value="1"/>
</dbReference>
<accession>A0A7C3MIR1</accession>
<feature type="transmembrane region" description="Helical" evidence="6">
    <location>
        <begin position="46"/>
        <end position="63"/>
    </location>
</feature>
<comment type="subcellular location">
    <subcellularLocation>
        <location evidence="1">Cell membrane</location>
        <topology evidence="1">Multi-pass membrane protein</topology>
    </subcellularLocation>
</comment>
<feature type="transmembrane region" description="Helical" evidence="6">
    <location>
        <begin position="158"/>
        <end position="178"/>
    </location>
</feature>
<feature type="transmembrane region" description="Helical" evidence="6">
    <location>
        <begin position="125"/>
        <end position="146"/>
    </location>
</feature>
<feature type="transmembrane region" description="Helical" evidence="6">
    <location>
        <begin position="263"/>
        <end position="282"/>
    </location>
</feature>
<feature type="transmembrane region" description="Helical" evidence="6">
    <location>
        <begin position="294"/>
        <end position="314"/>
    </location>
</feature>
<keyword evidence="2" id="KW-1003">Cell membrane</keyword>
<keyword evidence="4 6" id="KW-1133">Transmembrane helix</keyword>
<evidence type="ECO:0000313" key="7">
    <source>
        <dbReference type="EMBL" id="HFX14128.1"/>
    </source>
</evidence>
<gene>
    <name evidence="7" type="ORF">ENW00_08300</name>
</gene>